<feature type="region of interest" description="Disordered" evidence="6">
    <location>
        <begin position="316"/>
        <end position="336"/>
    </location>
</feature>
<dbReference type="OMA" id="ANNLCEL"/>
<dbReference type="Proteomes" id="UP000009022">
    <property type="component" value="Unassembled WGS sequence"/>
</dbReference>
<evidence type="ECO:0000256" key="6">
    <source>
        <dbReference type="SAM" id="MobiDB-lite"/>
    </source>
</evidence>
<gene>
    <name evidence="7" type="ORF">TRIADDRAFT_52110</name>
</gene>
<dbReference type="GO" id="GO:0005886">
    <property type="term" value="C:plasma membrane"/>
    <property type="evidence" value="ECO:0000318"/>
    <property type="project" value="GO_Central"/>
</dbReference>
<keyword evidence="8" id="KW-1185">Reference proteome</keyword>
<dbReference type="GO" id="GO:0044291">
    <property type="term" value="C:cell-cell contact zone"/>
    <property type="evidence" value="ECO:0000318"/>
    <property type="project" value="GO_Central"/>
</dbReference>
<evidence type="ECO:0000256" key="2">
    <source>
        <dbReference type="ARBA" id="ARBA00008376"/>
    </source>
</evidence>
<dbReference type="CTD" id="6749996"/>
<dbReference type="OrthoDB" id="29742at2759"/>
<dbReference type="Gene3D" id="1.20.120.810">
    <property type="entry name" value="Vinculin, Vh2 four-helix bundle"/>
    <property type="match status" value="2"/>
</dbReference>
<dbReference type="GO" id="GO:0005912">
    <property type="term" value="C:adherens junction"/>
    <property type="evidence" value="ECO:0000318"/>
    <property type="project" value="GO_Central"/>
</dbReference>
<dbReference type="AlphaFoldDB" id="B3RLT1"/>
<evidence type="ECO:0000256" key="4">
    <source>
        <dbReference type="ARBA" id="ARBA00022490"/>
    </source>
</evidence>
<dbReference type="SUPFAM" id="SSF47220">
    <property type="entry name" value="alpha-catenin/vinculin-like"/>
    <property type="match status" value="4"/>
</dbReference>
<dbReference type="InParanoid" id="B3RLT1"/>
<proteinExistence type="inferred from homology"/>
<evidence type="ECO:0000256" key="3">
    <source>
        <dbReference type="ARBA" id="ARBA00014125"/>
    </source>
</evidence>
<dbReference type="GO" id="GO:0045294">
    <property type="term" value="F:alpha-catenin binding"/>
    <property type="evidence" value="ECO:0000318"/>
    <property type="project" value="GO_Central"/>
</dbReference>
<protein>
    <recommendedName>
        <fullName evidence="3">Vinculin</fullName>
    </recommendedName>
</protein>
<evidence type="ECO:0000313" key="7">
    <source>
        <dbReference type="EMBL" id="EDV28839.1"/>
    </source>
</evidence>
<dbReference type="PANTHER" id="PTHR46180">
    <property type="entry name" value="VINCULIN"/>
    <property type="match status" value="1"/>
</dbReference>
<dbReference type="HOGENOM" id="CLU_012338_0_0_1"/>
<dbReference type="Pfam" id="PF01044">
    <property type="entry name" value="Vinculin"/>
    <property type="match status" value="1"/>
</dbReference>
<keyword evidence="4" id="KW-0963">Cytoplasm</keyword>
<dbReference type="GeneID" id="6749996"/>
<evidence type="ECO:0000256" key="1">
    <source>
        <dbReference type="ARBA" id="ARBA00004496"/>
    </source>
</evidence>
<dbReference type="PhylomeDB" id="B3RLT1"/>
<dbReference type="KEGG" id="tad:TRIADDRAFT_52110"/>
<evidence type="ECO:0000256" key="5">
    <source>
        <dbReference type="ARBA" id="ARBA00023203"/>
    </source>
</evidence>
<dbReference type="FunCoup" id="B3RLT1">
    <property type="interactions" value="1387"/>
</dbReference>
<dbReference type="Gene3D" id="1.20.120.230">
    <property type="entry name" value="Alpha-catenin/vinculin-like"/>
    <property type="match status" value="2"/>
</dbReference>
<dbReference type="InterPro" id="IPR036723">
    <property type="entry name" value="Alpha-catenin/vinculin-like_sf"/>
</dbReference>
<dbReference type="eggNOG" id="KOG3681">
    <property type="taxonomic scope" value="Eukaryota"/>
</dbReference>
<name>B3RLT1_TRIAD</name>
<comment type="subcellular location">
    <subcellularLocation>
        <location evidence="1">Cytoplasm</location>
    </subcellularLocation>
</comment>
<reference evidence="7 8" key="1">
    <citation type="journal article" date="2008" name="Nature">
        <title>The Trichoplax genome and the nature of placozoans.</title>
        <authorList>
            <person name="Srivastava M."/>
            <person name="Begovic E."/>
            <person name="Chapman J."/>
            <person name="Putnam N.H."/>
            <person name="Hellsten U."/>
            <person name="Kawashima T."/>
            <person name="Kuo A."/>
            <person name="Mitros T."/>
            <person name="Salamov A."/>
            <person name="Carpenter M.L."/>
            <person name="Signorovitch A.Y."/>
            <person name="Moreno M.A."/>
            <person name="Kamm K."/>
            <person name="Grimwood J."/>
            <person name="Schmutz J."/>
            <person name="Shapiro H."/>
            <person name="Grigoriev I.V."/>
            <person name="Buss L.W."/>
            <person name="Schierwater B."/>
            <person name="Dellaporta S.L."/>
            <person name="Rokhsar D.S."/>
        </authorList>
    </citation>
    <scope>NUCLEOTIDE SEQUENCE [LARGE SCALE GENOMIC DNA]</scope>
    <source>
        <strain evidence="7 8">Grell-BS-1999</strain>
    </source>
</reference>
<dbReference type="RefSeq" id="XP_002108041.1">
    <property type="nucleotide sequence ID" value="XM_002108005.1"/>
</dbReference>
<dbReference type="STRING" id="10228.B3RLT1"/>
<comment type="similarity">
    <text evidence="2">Belongs to the vinculin/alpha-catenin family.</text>
</comment>
<dbReference type="InterPro" id="IPR017997">
    <property type="entry name" value="Vinculin"/>
</dbReference>
<dbReference type="GO" id="GO:0051015">
    <property type="term" value="F:actin filament binding"/>
    <property type="evidence" value="ECO:0007669"/>
    <property type="project" value="InterPro"/>
</dbReference>
<evidence type="ECO:0000313" key="8">
    <source>
        <dbReference type="Proteomes" id="UP000009022"/>
    </source>
</evidence>
<organism evidence="7 8">
    <name type="scientific">Trichoplax adhaerens</name>
    <name type="common">Trichoplax reptans</name>
    <dbReference type="NCBI Taxonomy" id="10228"/>
    <lineage>
        <taxon>Eukaryota</taxon>
        <taxon>Metazoa</taxon>
        <taxon>Placozoa</taxon>
        <taxon>Uniplacotomia</taxon>
        <taxon>Trichoplacea</taxon>
        <taxon>Trichoplacidae</taxon>
        <taxon>Trichoplax</taxon>
    </lineage>
</organism>
<dbReference type="GO" id="GO:0005737">
    <property type="term" value="C:cytoplasm"/>
    <property type="evidence" value="ECO:0000318"/>
    <property type="project" value="GO_Central"/>
</dbReference>
<dbReference type="GO" id="GO:0008013">
    <property type="term" value="F:beta-catenin binding"/>
    <property type="evidence" value="ECO:0000318"/>
    <property type="project" value="GO_Central"/>
</dbReference>
<keyword evidence="5" id="KW-0009">Actin-binding</keyword>
<dbReference type="EMBL" id="DS985241">
    <property type="protein sequence ID" value="EDV28839.1"/>
    <property type="molecule type" value="Genomic_DNA"/>
</dbReference>
<accession>B3RLT1</accession>
<dbReference type="InterPro" id="IPR006077">
    <property type="entry name" value="Vinculin/catenin"/>
</dbReference>
<dbReference type="GO" id="GO:0005925">
    <property type="term" value="C:focal adhesion"/>
    <property type="evidence" value="ECO:0000318"/>
    <property type="project" value="GO_Central"/>
</dbReference>
<dbReference type="GO" id="GO:0005856">
    <property type="term" value="C:cytoskeleton"/>
    <property type="evidence" value="ECO:0000318"/>
    <property type="project" value="GO_Central"/>
</dbReference>
<sequence>MMLKTGSLDQFMNVIGLKIVSQLAIIHEETEAGKSIPDITMPVQAACAAVANLVQVGQDTANASSDEKFKQEMNVALEVVKNSSVNLNQAAHLLKDGSSSLEARNILIDGTKGILSGTSDLLFSYDESEVKKIVRVCNNVKDYMPNASVITHEADYQTYTKSVKSAVDNLLIRIRARADDLLIELNRQLLKRSCINIEDAVTSIESVLKAIIDDNQEAEPLQNSRDSFVGIVCEELEEIIRVLMLPFTETHDASQDHSLQNTSLCHDFDKLRDHLVNAQSDKEGYRDKLIENVVSKGVDISKKCDTTTQTDIANNYNSLQQHNRNLKDNTDTDPSAQATKKEMIDIMDNTEQVMQKQLAKQIAENFADPGSIIEELQNPAVLKDNEKTKLKCAEFVNLSDSLASTAEDVALFGSDKLNLEQTEEIRSASRKLRKVAPTVVNAAMASSSNIENQSIRQFSDGIATQWKDTASSLSKYVDGAMDSHTLIAASEEAVEKSANELSEAIESSNPQGILSKASDFAKHAGRVSTIAKREVENSEDPIFSLKITEDQKALENDTVDLITCANVLAADTNDQVAKDNLKVKKEMVRSGVHNVRKSLSDALDDEVEQATEKVHELEVADVVKDAKPVIPRIAEETVVEEVPVPQEPVQREELDEQIPDYLTNPIAVNNFIDCFLPTYFMLMKKSITLQLSSYKCHTGYPYFTEAARSLRRETSRWSDSDNDIIATASKAAGLMGTMSKIVEDGSDVTRKEIIQTAKDIAKISDLFVKYVEEIARKCSDKRMKENLKVLLQRLPTISTQLKVVATVKATAVASGDEKSSREANEVLVLNATNLMNTIKETVSAAKAATIKIRTDSGQKVEWRRNPAPKFY</sequence>
<dbReference type="GO" id="GO:0007155">
    <property type="term" value="P:cell adhesion"/>
    <property type="evidence" value="ECO:0000318"/>
    <property type="project" value="GO_Central"/>
</dbReference>